<dbReference type="STRING" id="45286.A0A0X8HU14"/>
<evidence type="ECO:0000256" key="10">
    <source>
        <dbReference type="ARBA" id="ARBA00023242"/>
    </source>
</evidence>
<dbReference type="Pfam" id="PF00096">
    <property type="entry name" value="zf-C2H2"/>
    <property type="match status" value="2"/>
</dbReference>
<feature type="region of interest" description="Disordered" evidence="15">
    <location>
        <begin position="384"/>
        <end position="408"/>
    </location>
</feature>
<feature type="compositionally biased region" description="Low complexity" evidence="15">
    <location>
        <begin position="11"/>
        <end position="22"/>
    </location>
</feature>
<evidence type="ECO:0000259" key="16">
    <source>
        <dbReference type="PROSITE" id="PS50157"/>
    </source>
</evidence>
<feature type="compositionally biased region" description="Polar residues" evidence="15">
    <location>
        <begin position="288"/>
        <end position="299"/>
    </location>
</feature>
<dbReference type="PROSITE" id="PS50157">
    <property type="entry name" value="ZINC_FINGER_C2H2_2"/>
    <property type="match status" value="2"/>
</dbReference>
<organism evidence="17 18">
    <name type="scientific">Eremothecium sinecaudum</name>
    <dbReference type="NCBI Taxonomy" id="45286"/>
    <lineage>
        <taxon>Eukaryota</taxon>
        <taxon>Fungi</taxon>
        <taxon>Dikarya</taxon>
        <taxon>Ascomycota</taxon>
        <taxon>Saccharomycotina</taxon>
        <taxon>Saccharomycetes</taxon>
        <taxon>Saccharomycetales</taxon>
        <taxon>Saccharomycetaceae</taxon>
        <taxon>Eremothecium</taxon>
    </lineage>
</organism>
<dbReference type="SUPFAM" id="SSF57667">
    <property type="entry name" value="beta-beta-alpha zinc fingers"/>
    <property type="match status" value="1"/>
</dbReference>
<dbReference type="PANTHER" id="PTHR47428:SF1">
    <property type="entry name" value="REGULATORY PROTEIN MIG1-RELATED"/>
    <property type="match status" value="1"/>
</dbReference>
<evidence type="ECO:0000256" key="8">
    <source>
        <dbReference type="ARBA" id="ARBA00023125"/>
    </source>
</evidence>
<dbReference type="GO" id="GO:0008270">
    <property type="term" value="F:zinc ion binding"/>
    <property type="evidence" value="ECO:0007669"/>
    <property type="project" value="UniProtKB-KW"/>
</dbReference>
<evidence type="ECO:0000313" key="18">
    <source>
        <dbReference type="Proteomes" id="UP000243052"/>
    </source>
</evidence>
<evidence type="ECO:0000256" key="13">
    <source>
        <dbReference type="ARBA" id="ARBA00068528"/>
    </source>
</evidence>
<keyword evidence="6" id="KW-0862">Zinc</keyword>
<feature type="compositionally biased region" description="Polar residues" evidence="15">
    <location>
        <begin position="127"/>
        <end position="136"/>
    </location>
</feature>
<dbReference type="AlphaFoldDB" id="A0A0X8HU14"/>
<evidence type="ECO:0000256" key="9">
    <source>
        <dbReference type="ARBA" id="ARBA00023163"/>
    </source>
</evidence>
<feature type="domain" description="C2H2-type" evidence="16">
    <location>
        <begin position="23"/>
        <end position="50"/>
    </location>
</feature>
<accession>A0A0X8HU14</accession>
<feature type="region of interest" description="Disordered" evidence="15">
    <location>
        <begin position="270"/>
        <end position="299"/>
    </location>
</feature>
<dbReference type="InterPro" id="IPR036236">
    <property type="entry name" value="Znf_C2H2_sf"/>
</dbReference>
<evidence type="ECO:0000256" key="12">
    <source>
        <dbReference type="ARBA" id="ARBA00056233"/>
    </source>
</evidence>
<feature type="domain" description="C2H2-type" evidence="16">
    <location>
        <begin position="51"/>
        <end position="80"/>
    </location>
</feature>
<sequence length="408" mass="43951">MSASAGKKTSPPAAGGPDAPRPYVCPICSRAFHRLEHQTRHIRSHTGEKPHGCDFPGCGKKFSRRDELTRHKRIHASDRPKGKRGRKKKVDQEAPALSEVPAAPQVLPHSNPRPQFHVESPEGDYSQPPSITNGSPPQFYPGRQALPTAMSGTGLHSQYLQFIPHKSPMLGASMGPVMRPKLGALSSLQRMTPLNPTTNATSGASNMKNGTSLPPVLPRPKSLTHLSPETAAEPALSPASYSNPVTRNTSNTSLSSLAFEASCMERMNALHSDDDDDGNARARKKSRTGTPSPRGSFASLSSMADFSAELQHRLHLHANSSSALDSLSYKYVDTGYDSHISHLLLYNHAQAPADSLRTTPLSTPPVGTTESLVSLPPIRSLPLLFPDNSSGAGQRPDDLRGTQGWRTE</sequence>
<dbReference type="Gene3D" id="3.30.160.60">
    <property type="entry name" value="Classic Zinc Finger"/>
    <property type="match status" value="2"/>
</dbReference>
<dbReference type="Proteomes" id="UP000243052">
    <property type="component" value="Chromosome v"/>
</dbReference>
<keyword evidence="7" id="KW-0805">Transcription regulation</keyword>
<dbReference type="FunFam" id="3.30.160.60:FF:000089">
    <property type="entry name" value="DNA-binding protein creA"/>
    <property type="match status" value="1"/>
</dbReference>
<evidence type="ECO:0000313" key="17">
    <source>
        <dbReference type="EMBL" id="AMD21475.1"/>
    </source>
</evidence>
<keyword evidence="3" id="KW-0479">Metal-binding</keyword>
<keyword evidence="4" id="KW-0677">Repeat</keyword>
<evidence type="ECO:0000256" key="4">
    <source>
        <dbReference type="ARBA" id="ARBA00022737"/>
    </source>
</evidence>
<name>A0A0X8HU14_9SACH</name>
<dbReference type="InterPro" id="IPR013087">
    <property type="entry name" value="Znf_C2H2_type"/>
</dbReference>
<dbReference type="GeneID" id="28724765"/>
<dbReference type="GO" id="GO:0005634">
    <property type="term" value="C:nucleus"/>
    <property type="evidence" value="ECO:0007669"/>
    <property type="project" value="UniProtKB-SubCell"/>
</dbReference>
<dbReference type="PROSITE" id="PS00028">
    <property type="entry name" value="ZINC_FINGER_C2H2_1"/>
    <property type="match status" value="2"/>
</dbReference>
<reference evidence="17 18" key="1">
    <citation type="submission" date="2016-01" db="EMBL/GenBank/DDBJ databases">
        <title>Genome sequence of the yeast Holleya sinecauda.</title>
        <authorList>
            <person name="Dietrich F.S."/>
        </authorList>
    </citation>
    <scope>NUCLEOTIDE SEQUENCE [LARGE SCALE GENOMIC DNA]</scope>
    <source>
        <strain evidence="17 18">ATCC 58844</strain>
    </source>
</reference>
<keyword evidence="5 14" id="KW-0863">Zinc-finger</keyword>
<evidence type="ECO:0000256" key="15">
    <source>
        <dbReference type="SAM" id="MobiDB-lite"/>
    </source>
</evidence>
<keyword evidence="10" id="KW-0539">Nucleus</keyword>
<feature type="compositionally biased region" description="Polar residues" evidence="15">
    <location>
        <begin position="191"/>
        <end position="212"/>
    </location>
</feature>
<evidence type="ECO:0000256" key="1">
    <source>
        <dbReference type="ARBA" id="ARBA00004123"/>
    </source>
</evidence>
<evidence type="ECO:0000256" key="7">
    <source>
        <dbReference type="ARBA" id="ARBA00023015"/>
    </source>
</evidence>
<comment type="subcellular location">
    <subcellularLocation>
        <location evidence="1">Nucleus</location>
    </subcellularLocation>
</comment>
<evidence type="ECO:0000256" key="14">
    <source>
        <dbReference type="PROSITE-ProRule" id="PRU00042"/>
    </source>
</evidence>
<dbReference type="PANTHER" id="PTHR47428">
    <property type="entry name" value="REGULATORY PROTEIN MIG1-RELATED"/>
    <property type="match status" value="1"/>
</dbReference>
<dbReference type="RefSeq" id="XP_017988471.1">
    <property type="nucleotide sequence ID" value="XM_018132982.1"/>
</dbReference>
<evidence type="ECO:0000256" key="6">
    <source>
        <dbReference type="ARBA" id="ARBA00022833"/>
    </source>
</evidence>
<evidence type="ECO:0000256" key="2">
    <source>
        <dbReference type="ARBA" id="ARBA00022491"/>
    </source>
</evidence>
<keyword evidence="2" id="KW-0678">Repressor</keyword>
<dbReference type="InterPro" id="IPR051007">
    <property type="entry name" value="creA/MIG_C2H2-ZnF"/>
</dbReference>
<evidence type="ECO:0000256" key="11">
    <source>
        <dbReference type="ARBA" id="ARBA00038023"/>
    </source>
</evidence>
<dbReference type="FunFam" id="3.30.160.60:FF:000690">
    <property type="entry name" value="Zinc finger protein 354C"/>
    <property type="match status" value="1"/>
</dbReference>
<keyword evidence="9" id="KW-0804">Transcription</keyword>
<feature type="region of interest" description="Disordered" evidence="15">
    <location>
        <begin position="1"/>
        <end position="22"/>
    </location>
</feature>
<comment type="function">
    <text evidence="12">Involved in glucose repression of glucose metabolism genes.</text>
</comment>
<feature type="compositionally biased region" description="Basic and acidic residues" evidence="15">
    <location>
        <begin position="64"/>
        <end position="80"/>
    </location>
</feature>
<protein>
    <recommendedName>
        <fullName evidence="13">Regulatory protein MIG1</fullName>
    </recommendedName>
</protein>
<comment type="similarity">
    <text evidence="11">Belongs to the creA/MIG C2H2-type zinc-finger protein family.</text>
</comment>
<dbReference type="GO" id="GO:0000978">
    <property type="term" value="F:RNA polymerase II cis-regulatory region sequence-specific DNA binding"/>
    <property type="evidence" value="ECO:0007669"/>
    <property type="project" value="TreeGrafter"/>
</dbReference>
<evidence type="ECO:0000256" key="3">
    <source>
        <dbReference type="ARBA" id="ARBA00022723"/>
    </source>
</evidence>
<dbReference type="GO" id="GO:0000433">
    <property type="term" value="P:carbon catabolite repression of transcription from RNA polymerase II promoter by glucose"/>
    <property type="evidence" value="ECO:0007669"/>
    <property type="project" value="TreeGrafter"/>
</dbReference>
<proteinExistence type="inferred from homology"/>
<keyword evidence="18" id="KW-1185">Reference proteome</keyword>
<gene>
    <name evidence="17" type="ORF">AW171_hschr53426</name>
</gene>
<keyword evidence="8" id="KW-0238">DNA-binding</keyword>
<dbReference type="SMART" id="SM00355">
    <property type="entry name" value="ZnF_C2H2"/>
    <property type="match status" value="2"/>
</dbReference>
<dbReference type="OrthoDB" id="654211at2759"/>
<dbReference type="GO" id="GO:0005737">
    <property type="term" value="C:cytoplasm"/>
    <property type="evidence" value="ECO:0007669"/>
    <property type="project" value="TreeGrafter"/>
</dbReference>
<feature type="region of interest" description="Disordered" evidence="15">
    <location>
        <begin position="64"/>
        <end position="137"/>
    </location>
</feature>
<evidence type="ECO:0000256" key="5">
    <source>
        <dbReference type="ARBA" id="ARBA00022771"/>
    </source>
</evidence>
<feature type="region of interest" description="Disordered" evidence="15">
    <location>
        <begin position="191"/>
        <end position="251"/>
    </location>
</feature>
<dbReference type="EMBL" id="CP014245">
    <property type="protein sequence ID" value="AMD21475.1"/>
    <property type="molecule type" value="Genomic_DNA"/>
</dbReference>